<evidence type="ECO:0000313" key="8">
    <source>
        <dbReference type="Proteomes" id="UP000245423"/>
    </source>
</evidence>
<keyword evidence="4 6" id="KW-1133">Transmembrane helix</keyword>
<gene>
    <name evidence="7" type="ORF">CUESP1_1094</name>
</gene>
<proteinExistence type="predicted"/>
<protein>
    <submittedName>
        <fullName evidence="7">Putative ABC-type transport system, permease component</fullName>
    </submittedName>
</protein>
<evidence type="ECO:0000256" key="6">
    <source>
        <dbReference type="SAM" id="Phobius"/>
    </source>
</evidence>
<feature type="transmembrane region" description="Helical" evidence="6">
    <location>
        <begin position="39"/>
        <end position="58"/>
    </location>
</feature>
<dbReference type="RefSeq" id="WP_005587211.1">
    <property type="nucleotide sequence ID" value="NZ_LT669839.1"/>
</dbReference>
<evidence type="ECO:0000256" key="4">
    <source>
        <dbReference type="ARBA" id="ARBA00022989"/>
    </source>
</evidence>
<sequence>MIQLFDIIFSTGFFHSILRVSTPIIFAGLAAVYSERSGVINVSIEGVMLTGALSGVVISALTRSLWISILGTILICVLMALILGLLTLNLEANSIMSGLAINILAQGGTIFILYILTGSKGNSALLNSMQIPNVELPFIKEIPVIGHVLSGQNILTYVAIIVAFVSHVFLFRTATGVAIRSAGENPDALISVGINVKKVRFIALTISGILSSLAGIFLSMGYMNGFTANMTAGRGFIGIAANAMGNQLPLGTLFASLIFGAADSAANALQVLKIPTQFIQMIPYITTILGVFIYSVSTSKRKRREG</sequence>
<feature type="transmembrane region" description="Helical" evidence="6">
    <location>
        <begin position="154"/>
        <end position="179"/>
    </location>
</feature>
<feature type="transmembrane region" description="Helical" evidence="6">
    <location>
        <begin position="278"/>
        <end position="296"/>
    </location>
</feature>
<accession>M1Z283</accession>
<keyword evidence="5 6" id="KW-0472">Membrane</keyword>
<dbReference type="AlphaFoldDB" id="M1Z283"/>
<dbReference type="InterPro" id="IPR001851">
    <property type="entry name" value="ABC_transp_permease"/>
</dbReference>
<comment type="subcellular location">
    <subcellularLocation>
        <location evidence="1">Cell membrane</location>
        <topology evidence="1">Multi-pass membrane protein</topology>
    </subcellularLocation>
</comment>
<evidence type="ECO:0000256" key="2">
    <source>
        <dbReference type="ARBA" id="ARBA00022475"/>
    </source>
</evidence>
<dbReference type="GO" id="GO:0005886">
    <property type="term" value="C:plasma membrane"/>
    <property type="evidence" value="ECO:0007669"/>
    <property type="project" value="UniProtKB-SubCell"/>
</dbReference>
<keyword evidence="3 6" id="KW-0812">Transmembrane</keyword>
<evidence type="ECO:0000256" key="1">
    <source>
        <dbReference type="ARBA" id="ARBA00004651"/>
    </source>
</evidence>
<dbReference type="GO" id="GO:0022857">
    <property type="term" value="F:transmembrane transporter activity"/>
    <property type="evidence" value="ECO:0007669"/>
    <property type="project" value="InterPro"/>
</dbReference>
<feature type="transmembrane region" description="Helical" evidence="6">
    <location>
        <begin position="199"/>
        <end position="223"/>
    </location>
</feature>
<feature type="transmembrane region" description="Helical" evidence="6">
    <location>
        <begin position="12"/>
        <end position="33"/>
    </location>
</feature>
<dbReference type="PANTHER" id="PTHR43370">
    <property type="entry name" value="SUGAR ABC TRANSPORTER INTEGRAL MEMBRANE PROTEIN-RELATED"/>
    <property type="match status" value="1"/>
</dbReference>
<dbReference type="Proteomes" id="UP000245423">
    <property type="component" value="Chromosome 1"/>
</dbReference>
<evidence type="ECO:0000256" key="3">
    <source>
        <dbReference type="ARBA" id="ARBA00022692"/>
    </source>
</evidence>
<keyword evidence="2" id="KW-1003">Cell membrane</keyword>
<dbReference type="EMBL" id="LT669839">
    <property type="protein sequence ID" value="SHD76468.1"/>
    <property type="molecule type" value="Genomic_DNA"/>
</dbReference>
<reference evidence="7 8" key="1">
    <citation type="submission" date="2016-11" db="EMBL/GenBank/DDBJ databases">
        <authorList>
            <person name="Manzoor S."/>
        </authorList>
    </citation>
    <scope>NUCLEOTIDE SEQUENCE [LARGE SCALE GENOMIC DNA]</scope>
    <source>
        <strain evidence="7">Clostridium ultunense strain Esp</strain>
    </source>
</reference>
<dbReference type="CDD" id="cd06580">
    <property type="entry name" value="TM_PBP1_transp_TpRbsC_like"/>
    <property type="match status" value="1"/>
</dbReference>
<dbReference type="Pfam" id="PF02653">
    <property type="entry name" value="BPD_transp_2"/>
    <property type="match status" value="1"/>
</dbReference>
<keyword evidence="8" id="KW-1185">Reference proteome</keyword>
<dbReference type="HOGENOM" id="CLU_040769_1_0_9"/>
<feature type="transmembrane region" description="Helical" evidence="6">
    <location>
        <begin position="94"/>
        <end position="116"/>
    </location>
</feature>
<feature type="transmembrane region" description="Helical" evidence="6">
    <location>
        <begin position="65"/>
        <end position="88"/>
    </location>
</feature>
<name>M1Z283_9FIRM</name>
<evidence type="ECO:0000256" key="5">
    <source>
        <dbReference type="ARBA" id="ARBA00023136"/>
    </source>
</evidence>
<evidence type="ECO:0000313" key="7">
    <source>
        <dbReference type="EMBL" id="SHD76468.1"/>
    </source>
</evidence>
<organism evidence="7 8">
    <name type="scientific">[Clostridium] ultunense Esp</name>
    <dbReference type="NCBI Taxonomy" id="1288971"/>
    <lineage>
        <taxon>Bacteria</taxon>
        <taxon>Bacillati</taxon>
        <taxon>Bacillota</taxon>
        <taxon>Tissierellia</taxon>
        <taxon>Tissierellales</taxon>
        <taxon>Tepidimicrobiaceae</taxon>
        <taxon>Schnuerera</taxon>
    </lineage>
</organism>
<dbReference type="PANTHER" id="PTHR43370:SF1">
    <property type="entry name" value="GUANOSINE ABC TRANSPORTER PERMEASE PROTEIN NUPQ"/>
    <property type="match status" value="1"/>
</dbReference>